<reference evidence="3" key="2">
    <citation type="submission" date="2020-05" db="EMBL/GenBank/DDBJ databases">
        <authorList>
            <person name="Kim H.-S."/>
            <person name="Proctor R.H."/>
            <person name="Brown D.W."/>
        </authorList>
    </citation>
    <scope>NUCLEOTIDE SEQUENCE</scope>
    <source>
        <strain evidence="3">NRRL 20472</strain>
    </source>
</reference>
<feature type="region of interest" description="Disordered" evidence="1">
    <location>
        <begin position="572"/>
        <end position="597"/>
    </location>
</feature>
<dbReference type="Pfam" id="PF11915">
    <property type="entry name" value="DUF3433"/>
    <property type="match status" value="1"/>
</dbReference>
<gene>
    <name evidence="3" type="ORF">FSARC_8150</name>
</gene>
<dbReference type="Proteomes" id="UP000622797">
    <property type="component" value="Unassembled WGS sequence"/>
</dbReference>
<feature type="region of interest" description="Disordered" evidence="1">
    <location>
        <begin position="687"/>
        <end position="717"/>
    </location>
</feature>
<evidence type="ECO:0000256" key="1">
    <source>
        <dbReference type="SAM" id="MobiDB-lite"/>
    </source>
</evidence>
<organism evidence="3 4">
    <name type="scientific">Fusarium sarcochroum</name>
    <dbReference type="NCBI Taxonomy" id="1208366"/>
    <lineage>
        <taxon>Eukaryota</taxon>
        <taxon>Fungi</taxon>
        <taxon>Dikarya</taxon>
        <taxon>Ascomycota</taxon>
        <taxon>Pezizomycotina</taxon>
        <taxon>Sordariomycetes</taxon>
        <taxon>Hypocreomycetidae</taxon>
        <taxon>Hypocreales</taxon>
        <taxon>Nectriaceae</taxon>
        <taxon>Fusarium</taxon>
        <taxon>Fusarium lateritium species complex</taxon>
    </lineage>
</organism>
<dbReference type="EMBL" id="JABEXW010000446">
    <property type="protein sequence ID" value="KAF4963897.1"/>
    <property type="molecule type" value="Genomic_DNA"/>
</dbReference>
<keyword evidence="2" id="KW-0812">Transmembrane</keyword>
<dbReference type="InterPro" id="IPR021840">
    <property type="entry name" value="DUF3433"/>
</dbReference>
<evidence type="ECO:0000256" key="2">
    <source>
        <dbReference type="SAM" id="Phobius"/>
    </source>
</evidence>
<feature type="transmembrane region" description="Helical" evidence="2">
    <location>
        <begin position="397"/>
        <end position="423"/>
    </location>
</feature>
<feature type="compositionally biased region" description="Polar residues" evidence="1">
    <location>
        <begin position="574"/>
        <end position="596"/>
    </location>
</feature>
<reference evidence="3" key="1">
    <citation type="journal article" date="2020" name="BMC Genomics">
        <title>Correction to: Identification and distribution of gene clusters required for synthesis of sphingolipid metabolism inhibitors in diverse species of the filamentous fungus Fusarium.</title>
        <authorList>
            <person name="Kim H.S."/>
            <person name="Lohmar J.M."/>
            <person name="Busman M."/>
            <person name="Brown D.W."/>
            <person name="Naumann T.A."/>
            <person name="Divon H.H."/>
            <person name="Lysoe E."/>
            <person name="Uhlig S."/>
            <person name="Proctor R.H."/>
        </authorList>
    </citation>
    <scope>NUCLEOTIDE SEQUENCE</scope>
    <source>
        <strain evidence="3">NRRL 20472</strain>
    </source>
</reference>
<accession>A0A8H4TTV0</accession>
<feature type="compositionally biased region" description="Basic and acidic residues" evidence="1">
    <location>
        <begin position="16"/>
        <end position="76"/>
    </location>
</feature>
<feature type="transmembrane region" description="Helical" evidence="2">
    <location>
        <begin position="363"/>
        <end position="385"/>
    </location>
</feature>
<feature type="transmembrane region" description="Helical" evidence="2">
    <location>
        <begin position="103"/>
        <end position="122"/>
    </location>
</feature>
<dbReference type="PANTHER" id="PTHR37544">
    <property type="entry name" value="SPRAY-RELATED"/>
    <property type="match status" value="1"/>
</dbReference>
<keyword evidence="4" id="KW-1185">Reference proteome</keyword>
<feature type="transmembrane region" description="Helical" evidence="2">
    <location>
        <begin position="134"/>
        <end position="154"/>
    </location>
</feature>
<keyword evidence="2" id="KW-1133">Transmembrane helix</keyword>
<feature type="region of interest" description="Disordered" evidence="1">
    <location>
        <begin position="1"/>
        <end position="76"/>
    </location>
</feature>
<dbReference type="OrthoDB" id="5052164at2759"/>
<dbReference type="PANTHER" id="PTHR37544:SF3">
    <property type="entry name" value="SPRAY"/>
    <property type="match status" value="1"/>
</dbReference>
<evidence type="ECO:0000313" key="4">
    <source>
        <dbReference type="Proteomes" id="UP000622797"/>
    </source>
</evidence>
<feature type="transmembrane region" description="Helical" evidence="2">
    <location>
        <begin position="514"/>
        <end position="535"/>
    </location>
</feature>
<evidence type="ECO:0000313" key="3">
    <source>
        <dbReference type="EMBL" id="KAF4963897.1"/>
    </source>
</evidence>
<name>A0A8H4TTV0_9HYPO</name>
<comment type="caution">
    <text evidence="3">The sequence shown here is derived from an EMBL/GenBank/DDBJ whole genome shotgun (WGS) entry which is preliminary data.</text>
</comment>
<feature type="transmembrane region" description="Helical" evidence="2">
    <location>
        <begin position="221"/>
        <end position="250"/>
    </location>
</feature>
<feature type="compositionally biased region" description="Polar residues" evidence="1">
    <location>
        <begin position="687"/>
        <end position="701"/>
    </location>
</feature>
<protein>
    <submittedName>
        <fullName evidence="3">Uncharacterized protein</fullName>
    </submittedName>
</protein>
<proteinExistence type="predicted"/>
<sequence length="717" mass="81003">MASTSSVYGQDSIELGEVRRGAMRDTRAADAERTDAERTDAERTDAERTDAERTDAERTDAERTDAERTDSSSTTRLEKIEYHKAMEYGLPPLTFRPTVLGNVALYLSLAFYLSIIGILVYLHQIQKFRIKSVWAYFVIKILPTILGTITSIHMDAIAMALSRITSFILCADTSTRSDGGSAKKALFSSYLPFFITTAVSFVTSFIVALKASFLLTEYYKMAIVVTWAVETLIAIYGFLVIFLFCLLISLKWRAITGLRWDPVSIADQLALFRHSNFLEEFAGTCFGYTQRILHSMGKQKLRLGYWKRGPHYWHGFGIVNDRLQGEEVQTENPSSDVTEETRLHVNEISFRRYSSASATVRPWAVWPFTLFMLVLLAGTIVFIIMGSSSQPKYTFRLPFSLDVAVILISFVLTFFVGLCTNFFETLSDFIAETEPFVHLAEKDDPSKTSFGNASETILLNYTSLSLPVAIHTSFIKGHWKVLRTKVMGKVQHLFPIIVAGSFTLYEEEEEGSTLWIDFPFFVVIAIWLALCLIWIPFETLSSLLRGNIPGGTESDPYSGDPLNIIFVPEDQDTSSRSNISGQERNGNVNSVPSPKSQYPIKRTAYDREHMEARLTLTNVKFCFGLARLSREDMYAVGIYHSSGSGIELERKNQRSKLLRFLWPTARRYDSASDEDDGLYRIEGLRESAQTSSFQPETQGVTMQLRPIVAQEENQTEP</sequence>
<feature type="transmembrane region" description="Helical" evidence="2">
    <location>
        <begin position="190"/>
        <end position="209"/>
    </location>
</feature>
<keyword evidence="2" id="KW-0472">Membrane</keyword>
<dbReference type="AlphaFoldDB" id="A0A8H4TTV0"/>